<feature type="chain" id="PRO_5012455420" description="Alginate export" evidence="1">
    <location>
        <begin position="23"/>
        <end position="439"/>
    </location>
</feature>
<dbReference type="EMBL" id="FRCY01000014">
    <property type="protein sequence ID" value="SHN25483.1"/>
    <property type="molecule type" value="Genomic_DNA"/>
</dbReference>
<name>A0A1M7Q558_9BACT</name>
<proteinExistence type="predicted"/>
<evidence type="ECO:0008006" key="4">
    <source>
        <dbReference type="Google" id="ProtNLM"/>
    </source>
</evidence>
<reference evidence="2 3" key="1">
    <citation type="submission" date="2016-11" db="EMBL/GenBank/DDBJ databases">
        <authorList>
            <person name="Jaros S."/>
            <person name="Januszkiewicz K."/>
            <person name="Wedrychowicz H."/>
        </authorList>
    </citation>
    <scope>NUCLEOTIDE SEQUENCE [LARGE SCALE GENOMIC DNA]</scope>
    <source>
        <strain evidence="2 3">CGMCC 1.6102</strain>
    </source>
</reference>
<dbReference type="OrthoDB" id="1070463at2"/>
<dbReference type="STRING" id="388280.SAMN04488057_11428"/>
<dbReference type="SUPFAM" id="SSF56935">
    <property type="entry name" value="Porins"/>
    <property type="match status" value="1"/>
</dbReference>
<keyword evidence="1" id="KW-0732">Signal</keyword>
<dbReference type="Proteomes" id="UP000184513">
    <property type="component" value="Unassembled WGS sequence"/>
</dbReference>
<feature type="signal peptide" evidence="1">
    <location>
        <begin position="1"/>
        <end position="22"/>
    </location>
</feature>
<dbReference type="AlphaFoldDB" id="A0A1M7Q558"/>
<dbReference type="RefSeq" id="WP_073096561.1">
    <property type="nucleotide sequence ID" value="NZ_FRCY01000014.1"/>
</dbReference>
<protein>
    <recommendedName>
        <fullName evidence="4">Alginate export</fullName>
    </recommendedName>
</protein>
<evidence type="ECO:0000313" key="3">
    <source>
        <dbReference type="Proteomes" id="UP000184513"/>
    </source>
</evidence>
<evidence type="ECO:0000313" key="2">
    <source>
        <dbReference type="EMBL" id="SHN25483.1"/>
    </source>
</evidence>
<evidence type="ECO:0000256" key="1">
    <source>
        <dbReference type="SAM" id="SignalP"/>
    </source>
</evidence>
<accession>A0A1M7Q558</accession>
<organism evidence="2 3">
    <name type="scientific">Cyclobacterium lianum</name>
    <dbReference type="NCBI Taxonomy" id="388280"/>
    <lineage>
        <taxon>Bacteria</taxon>
        <taxon>Pseudomonadati</taxon>
        <taxon>Bacteroidota</taxon>
        <taxon>Cytophagia</taxon>
        <taxon>Cytophagales</taxon>
        <taxon>Cyclobacteriaceae</taxon>
        <taxon>Cyclobacterium</taxon>
    </lineage>
</organism>
<keyword evidence="3" id="KW-1185">Reference proteome</keyword>
<sequence>MNKPLLFLSAISSLLFSQSVFGQFKLDGQLIQRAEFRNGFSKLIPENQSPAGFIAQRARLQASYQSEPVNFYMSIQDIRVWGNTPQVKLTDTFLSVHEAYAELPIGDSWKIKLGRQELNYDNFRFLGNLDWALQARAHDFALIKQEQGNRKIHFGAGYNQDAMHLSGNLFETTNQYKYAQLFRYENKWEKLQLSMLFWNDGRQYIERDNTGTIIQDEVYHRQTIGLPTVKYQFGQTLLTGFYYQQFGKDPMGRKSSGYDINVQASQQIPLKSQGKKLKFAAGIEILSGTPTNDLSENKSFSPLYGTNHLYNGYMDLFYVGGTHENNVGLTDIYLKGRHDFNPSFFIQTDAHFFSSQADVYTNFVSGELMDKRLGTEIDLSFGLVFNQAISLQGGYSQFFHSDTMEHIHANGQLKNLQNWAYLMLIVRPTMPNKFIGILF</sequence>
<gene>
    <name evidence="2" type="ORF">SAMN04488057_11428</name>
</gene>